<protein>
    <submittedName>
        <fullName evidence="1">Uncharacterized protein</fullName>
    </submittedName>
</protein>
<sequence length="61" mass="7294">MGRKILKENWENSVCENKNFFNGIDPMLQNLRVRNLSEWSLMMVTREPTDRFLSGFIDRCL</sequence>
<reference evidence="1 2" key="1">
    <citation type="submission" date="2019-10" db="EMBL/GenBank/DDBJ databases">
        <title>Assembly and Annotation for the nematode Trichostrongylus colubriformis.</title>
        <authorList>
            <person name="Martin J."/>
        </authorList>
    </citation>
    <scope>NUCLEOTIDE SEQUENCE [LARGE SCALE GENOMIC DNA]</scope>
    <source>
        <strain evidence="1">G859</strain>
        <tissue evidence="1">Whole worm</tissue>
    </source>
</reference>
<proteinExistence type="predicted"/>
<comment type="caution">
    <text evidence="1">The sequence shown here is derived from an EMBL/GenBank/DDBJ whole genome shotgun (WGS) entry which is preliminary data.</text>
</comment>
<keyword evidence="2" id="KW-1185">Reference proteome</keyword>
<evidence type="ECO:0000313" key="2">
    <source>
        <dbReference type="Proteomes" id="UP001331761"/>
    </source>
</evidence>
<gene>
    <name evidence="1" type="ORF">GCK32_021958</name>
</gene>
<evidence type="ECO:0000313" key="1">
    <source>
        <dbReference type="EMBL" id="KAK5970097.1"/>
    </source>
</evidence>
<name>A0AAN8II12_TRICO</name>
<dbReference type="EMBL" id="WIXE01019353">
    <property type="protein sequence ID" value="KAK5970097.1"/>
    <property type="molecule type" value="Genomic_DNA"/>
</dbReference>
<dbReference type="AlphaFoldDB" id="A0AAN8II12"/>
<dbReference type="Proteomes" id="UP001331761">
    <property type="component" value="Unassembled WGS sequence"/>
</dbReference>
<feature type="non-terminal residue" evidence="1">
    <location>
        <position position="61"/>
    </location>
</feature>
<accession>A0AAN8II12</accession>
<organism evidence="1 2">
    <name type="scientific">Trichostrongylus colubriformis</name>
    <name type="common">Black scour worm</name>
    <dbReference type="NCBI Taxonomy" id="6319"/>
    <lineage>
        <taxon>Eukaryota</taxon>
        <taxon>Metazoa</taxon>
        <taxon>Ecdysozoa</taxon>
        <taxon>Nematoda</taxon>
        <taxon>Chromadorea</taxon>
        <taxon>Rhabditida</taxon>
        <taxon>Rhabditina</taxon>
        <taxon>Rhabditomorpha</taxon>
        <taxon>Strongyloidea</taxon>
        <taxon>Trichostrongylidae</taxon>
        <taxon>Trichostrongylus</taxon>
    </lineage>
</organism>